<sequence length="241" mass="27227">MTSFFTPEISVHGPHKYKVVVAGNHDLLLDPEFREQHPERWKQSAQAASDDKHINYVDYPAAHLDWGDVIYLQNSSVTLLFPCDRSLRIYGSPLTPRYGLSAFKHLPSEDVWAEKVPLNTDIILTHGPPQGHLDGFKKSGCAFLTQEVLRVRPRLVAYGHIHVGYGTEERVYDGVGEAYEQISGQLGGCVNLASMAWGIMWGCLIPRLWRQLERRTTFVNAAVVEGWENYIVKNEAVVLQL</sequence>
<dbReference type="EMBL" id="CAJPDR010000535">
    <property type="protein sequence ID" value="CAF9939032.1"/>
    <property type="molecule type" value="Genomic_DNA"/>
</dbReference>
<proteinExistence type="predicted"/>
<dbReference type="AlphaFoldDB" id="A0A8H3PEC3"/>
<dbReference type="OrthoDB" id="630188at2759"/>
<dbReference type="PANTHER" id="PTHR12905">
    <property type="entry name" value="METALLOPHOSPHOESTERASE"/>
    <property type="match status" value="1"/>
</dbReference>
<keyword evidence="3" id="KW-1185">Reference proteome</keyword>
<protein>
    <recommendedName>
        <fullName evidence="1">Calcineurin-like phosphoesterase domain-containing protein</fullName>
    </recommendedName>
</protein>
<dbReference type="InterPro" id="IPR051693">
    <property type="entry name" value="UPF0046_metallophosphoest"/>
</dbReference>
<feature type="domain" description="Calcineurin-like phosphoesterase" evidence="1">
    <location>
        <begin position="17"/>
        <end position="163"/>
    </location>
</feature>
<dbReference type="InterPro" id="IPR004843">
    <property type="entry name" value="Calcineurin-like_PHP"/>
</dbReference>
<dbReference type="Pfam" id="PF00149">
    <property type="entry name" value="Metallophos"/>
    <property type="match status" value="1"/>
</dbReference>
<gene>
    <name evidence="2" type="ORF">ALECFALPRED_007960</name>
</gene>
<dbReference type="Proteomes" id="UP000664203">
    <property type="component" value="Unassembled WGS sequence"/>
</dbReference>
<dbReference type="InterPro" id="IPR029052">
    <property type="entry name" value="Metallo-depent_PP-like"/>
</dbReference>
<dbReference type="SUPFAM" id="SSF56300">
    <property type="entry name" value="Metallo-dependent phosphatases"/>
    <property type="match status" value="1"/>
</dbReference>
<comment type="caution">
    <text evidence="2">The sequence shown here is derived from an EMBL/GenBank/DDBJ whole genome shotgun (WGS) entry which is preliminary data.</text>
</comment>
<organism evidence="2 3">
    <name type="scientific">Alectoria fallacina</name>
    <dbReference type="NCBI Taxonomy" id="1903189"/>
    <lineage>
        <taxon>Eukaryota</taxon>
        <taxon>Fungi</taxon>
        <taxon>Dikarya</taxon>
        <taxon>Ascomycota</taxon>
        <taxon>Pezizomycotina</taxon>
        <taxon>Lecanoromycetes</taxon>
        <taxon>OSLEUM clade</taxon>
        <taxon>Lecanoromycetidae</taxon>
        <taxon>Lecanorales</taxon>
        <taxon>Lecanorineae</taxon>
        <taxon>Parmeliaceae</taxon>
        <taxon>Alectoria</taxon>
    </lineage>
</organism>
<accession>A0A8H3PEC3</accession>
<dbReference type="Gene3D" id="3.60.21.10">
    <property type="match status" value="1"/>
</dbReference>
<evidence type="ECO:0000313" key="2">
    <source>
        <dbReference type="EMBL" id="CAF9939032.1"/>
    </source>
</evidence>
<evidence type="ECO:0000259" key="1">
    <source>
        <dbReference type="Pfam" id="PF00149"/>
    </source>
</evidence>
<dbReference type="GO" id="GO:0016787">
    <property type="term" value="F:hydrolase activity"/>
    <property type="evidence" value="ECO:0007669"/>
    <property type="project" value="InterPro"/>
</dbReference>
<evidence type="ECO:0000313" key="3">
    <source>
        <dbReference type="Proteomes" id="UP000664203"/>
    </source>
</evidence>
<name>A0A8H3PEC3_9LECA</name>
<reference evidence="2" key="1">
    <citation type="submission" date="2021-03" db="EMBL/GenBank/DDBJ databases">
        <authorList>
            <person name="Tagirdzhanova G."/>
        </authorList>
    </citation>
    <scope>NUCLEOTIDE SEQUENCE</scope>
</reference>
<dbReference type="PANTHER" id="PTHR12905:SF18">
    <property type="entry name" value="ESTER HYDROLASE, PUTATIVE (AFU_ORTHOLOGUE AFUA_4G03130)-RELATED"/>
    <property type="match status" value="1"/>
</dbReference>